<dbReference type="AlphaFoldDB" id="A0A0B7AEB8"/>
<evidence type="ECO:0000313" key="3">
    <source>
        <dbReference type="EMBL" id="CEK78937.1"/>
    </source>
</evidence>
<keyword evidence="2" id="KW-0812">Transmembrane</keyword>
<reference evidence="3" key="1">
    <citation type="submission" date="2014-12" db="EMBL/GenBank/DDBJ databases">
        <title>Insight into the proteome of Arion vulgaris.</title>
        <authorList>
            <person name="Aradska J."/>
            <person name="Bulat T."/>
            <person name="Smidak R."/>
            <person name="Sarate P."/>
            <person name="Gangsoo J."/>
            <person name="Sialana F."/>
            <person name="Bilban M."/>
            <person name="Lubec G."/>
        </authorList>
    </citation>
    <scope>NUCLEOTIDE SEQUENCE</scope>
    <source>
        <tissue evidence="3">Skin</tissue>
    </source>
</reference>
<feature type="non-terminal residue" evidence="3">
    <location>
        <position position="321"/>
    </location>
</feature>
<organism evidence="3">
    <name type="scientific">Arion vulgaris</name>
    <dbReference type="NCBI Taxonomy" id="1028688"/>
    <lineage>
        <taxon>Eukaryota</taxon>
        <taxon>Metazoa</taxon>
        <taxon>Spiralia</taxon>
        <taxon>Lophotrochozoa</taxon>
        <taxon>Mollusca</taxon>
        <taxon>Gastropoda</taxon>
        <taxon>Heterobranchia</taxon>
        <taxon>Euthyneura</taxon>
        <taxon>Panpulmonata</taxon>
        <taxon>Eupulmonata</taxon>
        <taxon>Stylommatophora</taxon>
        <taxon>Helicina</taxon>
        <taxon>Arionoidea</taxon>
        <taxon>Arionidae</taxon>
        <taxon>Arion</taxon>
    </lineage>
</organism>
<accession>A0A0B7AEB8</accession>
<keyword evidence="2" id="KW-1133">Transmembrane helix</keyword>
<name>A0A0B7AEB8_9EUPU</name>
<evidence type="ECO:0000256" key="1">
    <source>
        <dbReference type="SAM" id="MobiDB-lite"/>
    </source>
</evidence>
<protein>
    <submittedName>
        <fullName evidence="3">Uncharacterized protein</fullName>
    </submittedName>
</protein>
<feature type="non-terminal residue" evidence="3">
    <location>
        <position position="1"/>
    </location>
</feature>
<feature type="region of interest" description="Disordered" evidence="1">
    <location>
        <begin position="260"/>
        <end position="288"/>
    </location>
</feature>
<feature type="compositionally biased region" description="Polar residues" evidence="1">
    <location>
        <begin position="17"/>
        <end position="27"/>
    </location>
</feature>
<sequence>AHLHPTTPILPAHETSLRPSAKSSSIGRNYGPGDGMFEYRDSLYDEDVAETDNSEDSSSISKQLKLMILYIFFGVVIFVLVVALVAVIISYHRLSKFKGRRVNSSEKTVLWKHNDDTPLEIFHNVNLTESSGTLTTDAKCVFKTRQDTDQVVATVHHDAVSEQDETTPSYIGGNSFSTFLTGKRESDCKDLPNNVLSCSLTRNASCDDDVSNAEQKVGNNNIEDGGCYEIGDNGHYDMPIGCEHNIYEVIDLHSLHNNKRKQENNHSHYIRPDTPTDSINGDRHYKQTNYDPAVDGLQNCPSNDLHYCINNDEYAVVNKAG</sequence>
<keyword evidence="2" id="KW-0472">Membrane</keyword>
<proteinExistence type="predicted"/>
<feature type="transmembrane region" description="Helical" evidence="2">
    <location>
        <begin position="67"/>
        <end position="91"/>
    </location>
</feature>
<gene>
    <name evidence="3" type="primary">ORF112686</name>
</gene>
<dbReference type="EMBL" id="HACG01032072">
    <property type="protein sequence ID" value="CEK78937.1"/>
    <property type="molecule type" value="Transcribed_RNA"/>
</dbReference>
<feature type="region of interest" description="Disordered" evidence="1">
    <location>
        <begin position="1"/>
        <end position="33"/>
    </location>
</feature>
<evidence type="ECO:0000256" key="2">
    <source>
        <dbReference type="SAM" id="Phobius"/>
    </source>
</evidence>